<comment type="caution">
    <text evidence="1">The sequence shown here is derived from an EMBL/GenBank/DDBJ whole genome shotgun (WGS) entry which is preliminary data.</text>
</comment>
<evidence type="ECO:0000313" key="1">
    <source>
        <dbReference type="EMBL" id="KAJ4977807.1"/>
    </source>
</evidence>
<keyword evidence="2" id="KW-1185">Reference proteome</keyword>
<dbReference type="EMBL" id="JAMYWD010000002">
    <property type="protein sequence ID" value="KAJ4977807.1"/>
    <property type="molecule type" value="Genomic_DNA"/>
</dbReference>
<gene>
    <name evidence="1" type="ORF">NE237_008587</name>
</gene>
<proteinExistence type="predicted"/>
<dbReference type="Proteomes" id="UP001141806">
    <property type="component" value="Unassembled WGS sequence"/>
</dbReference>
<organism evidence="1 2">
    <name type="scientific">Protea cynaroides</name>
    <dbReference type="NCBI Taxonomy" id="273540"/>
    <lineage>
        <taxon>Eukaryota</taxon>
        <taxon>Viridiplantae</taxon>
        <taxon>Streptophyta</taxon>
        <taxon>Embryophyta</taxon>
        <taxon>Tracheophyta</taxon>
        <taxon>Spermatophyta</taxon>
        <taxon>Magnoliopsida</taxon>
        <taxon>Proteales</taxon>
        <taxon>Proteaceae</taxon>
        <taxon>Protea</taxon>
    </lineage>
</organism>
<protein>
    <submittedName>
        <fullName evidence="1">Uncharacterized protein</fullName>
    </submittedName>
</protein>
<name>A0A9Q0KW56_9MAGN</name>
<dbReference type="AlphaFoldDB" id="A0A9Q0KW56"/>
<sequence length="173" mass="20140">MCGSEDVERYFPLKSGDEPTHLFVPYSGGIPLGSQCSGAHVFLCYPSISWVYGISYCRDYLRENQGFQWEERKKEWRRRLMVSSWVFSSIIESQRRKIENKGELVLAIESQHLAYGLGSSLLNSVFDIPKYDGEREREDDPRFAYTHESLDHIPWKSIALAFFLLSLQDQLEM</sequence>
<evidence type="ECO:0000313" key="2">
    <source>
        <dbReference type="Proteomes" id="UP001141806"/>
    </source>
</evidence>
<reference evidence="1" key="1">
    <citation type="journal article" date="2023" name="Plant J.">
        <title>The genome of the king protea, Protea cynaroides.</title>
        <authorList>
            <person name="Chang J."/>
            <person name="Duong T.A."/>
            <person name="Schoeman C."/>
            <person name="Ma X."/>
            <person name="Roodt D."/>
            <person name="Barker N."/>
            <person name="Li Z."/>
            <person name="Van de Peer Y."/>
            <person name="Mizrachi E."/>
        </authorList>
    </citation>
    <scope>NUCLEOTIDE SEQUENCE</scope>
    <source>
        <tissue evidence="1">Young leaves</tissue>
    </source>
</reference>
<accession>A0A9Q0KW56</accession>